<keyword evidence="1" id="KW-0812">Transmembrane</keyword>
<keyword evidence="1" id="KW-0472">Membrane</keyword>
<gene>
    <name evidence="2" type="ORF">VB248_19950</name>
</gene>
<sequence length="119" mass="14056">MKSLLHQKHYCYLLLSIVGGAYTYYYVMLGVIAHQGSFDVLEFISSTWIDNFYAKSLTLDFWTGAIAGTSFMIFEGIRLQMKRVWLYIFLTFFIAFAFAFPLFLFMRERHLKTKEKESI</sequence>
<dbReference type="EMBL" id="JAYFUM010000027">
    <property type="protein sequence ID" value="MEA5141439.1"/>
    <property type="molecule type" value="Genomic_DNA"/>
</dbReference>
<evidence type="ECO:0000313" key="3">
    <source>
        <dbReference type="Proteomes" id="UP001302949"/>
    </source>
</evidence>
<protein>
    <submittedName>
        <fullName evidence="2">DUF2834 domain-containing protein</fullName>
    </submittedName>
</protein>
<feature type="transmembrane region" description="Helical" evidence="1">
    <location>
        <begin position="12"/>
        <end position="32"/>
    </location>
</feature>
<organism evidence="2 3">
    <name type="scientific">Arcicella rigui</name>
    <dbReference type="NCBI Taxonomy" id="797020"/>
    <lineage>
        <taxon>Bacteria</taxon>
        <taxon>Pseudomonadati</taxon>
        <taxon>Bacteroidota</taxon>
        <taxon>Cytophagia</taxon>
        <taxon>Cytophagales</taxon>
        <taxon>Flectobacillaceae</taxon>
        <taxon>Arcicella</taxon>
    </lineage>
</organism>
<feature type="transmembrane region" description="Helical" evidence="1">
    <location>
        <begin position="52"/>
        <end position="74"/>
    </location>
</feature>
<keyword evidence="1" id="KW-1133">Transmembrane helix</keyword>
<dbReference type="Pfam" id="PF11196">
    <property type="entry name" value="DUF2834"/>
    <property type="match status" value="1"/>
</dbReference>
<accession>A0ABU5QF17</accession>
<evidence type="ECO:0000313" key="2">
    <source>
        <dbReference type="EMBL" id="MEA5141439.1"/>
    </source>
</evidence>
<dbReference type="Proteomes" id="UP001302949">
    <property type="component" value="Unassembled WGS sequence"/>
</dbReference>
<feature type="transmembrane region" description="Helical" evidence="1">
    <location>
        <begin position="86"/>
        <end position="106"/>
    </location>
</feature>
<proteinExistence type="predicted"/>
<name>A0ABU5QF17_9BACT</name>
<comment type="caution">
    <text evidence="2">The sequence shown here is derived from an EMBL/GenBank/DDBJ whole genome shotgun (WGS) entry which is preliminary data.</text>
</comment>
<keyword evidence="3" id="KW-1185">Reference proteome</keyword>
<evidence type="ECO:0000256" key="1">
    <source>
        <dbReference type="SAM" id="Phobius"/>
    </source>
</evidence>
<reference evidence="2 3" key="1">
    <citation type="submission" date="2023-12" db="EMBL/GenBank/DDBJ databases">
        <title>Novel species of the genus Arcicella isolated from rivers.</title>
        <authorList>
            <person name="Lu H."/>
        </authorList>
    </citation>
    <scope>NUCLEOTIDE SEQUENCE [LARGE SCALE GENOMIC DNA]</scope>
    <source>
        <strain evidence="2 3">KCTC 23307</strain>
    </source>
</reference>
<dbReference type="InterPro" id="IPR021362">
    <property type="entry name" value="DUF2834"/>
</dbReference>
<dbReference type="RefSeq" id="WP_323298596.1">
    <property type="nucleotide sequence ID" value="NZ_JAYFUM010000027.1"/>
</dbReference>